<feature type="compositionally biased region" description="Polar residues" evidence="3">
    <location>
        <begin position="346"/>
        <end position="362"/>
    </location>
</feature>
<dbReference type="SUPFAM" id="SSF49417">
    <property type="entry name" value="p53-like transcription factors"/>
    <property type="match status" value="1"/>
</dbReference>
<dbReference type="InterPro" id="IPR024061">
    <property type="entry name" value="NDT80_DNA-bd_dom"/>
</dbReference>
<dbReference type="AlphaFoldDB" id="A0A317SDM3"/>
<name>A0A317SDM3_9PEZI</name>
<feature type="compositionally biased region" description="Low complexity" evidence="3">
    <location>
        <begin position="536"/>
        <end position="550"/>
    </location>
</feature>
<feature type="compositionally biased region" description="Polar residues" evidence="3">
    <location>
        <begin position="520"/>
        <end position="535"/>
    </location>
</feature>
<feature type="DNA-binding region" description="NDT80" evidence="2">
    <location>
        <begin position="160"/>
        <end position="465"/>
    </location>
</feature>
<feature type="compositionally biased region" description="Low complexity" evidence="3">
    <location>
        <begin position="126"/>
        <end position="140"/>
    </location>
</feature>
<feature type="region of interest" description="Disordered" evidence="3">
    <location>
        <begin position="419"/>
        <end position="439"/>
    </location>
</feature>
<dbReference type="PROSITE" id="PS51517">
    <property type="entry name" value="NDT80"/>
    <property type="match status" value="1"/>
</dbReference>
<evidence type="ECO:0000256" key="1">
    <source>
        <dbReference type="ARBA" id="ARBA00023125"/>
    </source>
</evidence>
<feature type="compositionally biased region" description="Low complexity" evidence="3">
    <location>
        <begin position="53"/>
        <end position="70"/>
    </location>
</feature>
<feature type="compositionally biased region" description="Polar residues" evidence="3">
    <location>
        <begin position="585"/>
        <end position="603"/>
    </location>
</feature>
<keyword evidence="6" id="KW-1185">Reference proteome</keyword>
<evidence type="ECO:0000256" key="3">
    <source>
        <dbReference type="SAM" id="MobiDB-lite"/>
    </source>
</evidence>
<dbReference type="GO" id="GO:0051321">
    <property type="term" value="P:meiotic cell cycle"/>
    <property type="evidence" value="ECO:0007669"/>
    <property type="project" value="TreeGrafter"/>
</dbReference>
<gene>
    <name evidence="5" type="ORF">C7212DRAFT_232632</name>
</gene>
<dbReference type="InterPro" id="IPR008967">
    <property type="entry name" value="p53-like_TF_DNA-bd_sf"/>
</dbReference>
<reference evidence="5 6" key="1">
    <citation type="submission" date="2018-03" db="EMBL/GenBank/DDBJ databases">
        <title>Genomes of Pezizomycetes fungi and the evolution of truffles.</title>
        <authorList>
            <person name="Murat C."/>
            <person name="Payen T."/>
            <person name="Noel B."/>
            <person name="Kuo A."/>
            <person name="Martin F.M."/>
        </authorList>
    </citation>
    <scope>NUCLEOTIDE SEQUENCE [LARGE SCALE GENOMIC DNA]</scope>
    <source>
        <strain evidence="5">091103-1</strain>
    </source>
</reference>
<feature type="compositionally biased region" description="Gly residues" evidence="3">
    <location>
        <begin position="473"/>
        <end position="482"/>
    </location>
</feature>
<dbReference type="Proteomes" id="UP000246991">
    <property type="component" value="Unassembled WGS sequence"/>
</dbReference>
<proteinExistence type="predicted"/>
<dbReference type="GO" id="GO:0003677">
    <property type="term" value="F:DNA binding"/>
    <property type="evidence" value="ECO:0007669"/>
    <property type="project" value="UniProtKB-KW"/>
</dbReference>
<dbReference type="GO" id="GO:0003700">
    <property type="term" value="F:DNA-binding transcription factor activity"/>
    <property type="evidence" value="ECO:0007669"/>
    <property type="project" value="UniProtKB-UniRule"/>
</dbReference>
<sequence>MSPKPEPLDTSSSAVQREHHPISHTSIQSLPIPAASNSRFGASLPALQEHPRYSATSSSGYDSSSPTSAASSIAYSPFTSVFQPTSYPTSASSTTFPSYSMSSDSRPRIPSIQSPTSGMGPHHRSSSGSTKSVSPSLGSSVRADYATSTPHLSRHLPSRGSQSDILASPHSPLTPASRALDSPTITVSPTVGGNLASPLPGQHDPTSNGLGVNSAGPPLGETQLIHSLTSADGHLVRPEIHARVDKGFFLSERDWTCYRRNYFSVICSYSLQPTTYSLPLYLRRTQGGPTEHVLAFAMCISAVVDAPGGKVVDLVQHTPKRDKGPQHKPNRIKLSPQPTGGMAFAASSSSPVLQQQVHSPQAGSMDREYSFPQQAQQQQHIAVFDRIQFKSATANNGKRRAAQQYYHLIVELYADVGSPSSPATSVSGHPSNPQGSDGGWVKIAYRISAPMVVRGRSPGHYADERRTSASSPGAGGGSGNGNGTHPSPTSGGSGFMSPDGVAPASGLGGSSSSMGMTSLQLHTTGISSMHSSPATSSIHNPSVSSASSSSHLEPPIDPILDAETAPQLDSNFVGYQYFPSTIYESTTQQPPQNLENNYETHSYSNDRKSEHPLETNCQQFDSDVSSYIPASMSSNDSLRKTAKEEYKEYSANWLGGGASVGREQRFNNTSLYPKCGRFEPAETSRGFYPDLSAL</sequence>
<feature type="compositionally biased region" description="Low complexity" evidence="3">
    <location>
        <begin position="84"/>
        <end position="104"/>
    </location>
</feature>
<comment type="caution">
    <text evidence="5">The sequence shown here is derived from an EMBL/GenBank/DDBJ whole genome shotgun (WGS) entry which is preliminary data.</text>
</comment>
<feature type="compositionally biased region" description="Polar residues" evidence="3">
    <location>
        <begin position="23"/>
        <end position="40"/>
    </location>
</feature>
<dbReference type="OrthoDB" id="2288358at2759"/>
<dbReference type="PANTHER" id="PTHR35144:SF2">
    <property type="entry name" value="MEIOSIS-SPECIFIC TRANSCRIPTION FACTOR NDT80"/>
    <property type="match status" value="1"/>
</dbReference>
<dbReference type="Gene3D" id="2.60.40.1390">
    <property type="entry name" value="NDT80 DNA-binding domain"/>
    <property type="match status" value="1"/>
</dbReference>
<dbReference type="GO" id="GO:0000228">
    <property type="term" value="C:nuclear chromosome"/>
    <property type="evidence" value="ECO:0007669"/>
    <property type="project" value="TreeGrafter"/>
</dbReference>
<evidence type="ECO:0000313" key="5">
    <source>
        <dbReference type="EMBL" id="PWW71720.1"/>
    </source>
</evidence>
<protein>
    <submittedName>
        <fullName evidence="5">p53-like transcription factor</fullName>
    </submittedName>
</protein>
<organism evidence="5 6">
    <name type="scientific">Tuber magnatum</name>
    <name type="common">white Piedmont truffle</name>
    <dbReference type="NCBI Taxonomy" id="42249"/>
    <lineage>
        <taxon>Eukaryota</taxon>
        <taxon>Fungi</taxon>
        <taxon>Dikarya</taxon>
        <taxon>Ascomycota</taxon>
        <taxon>Pezizomycotina</taxon>
        <taxon>Pezizomycetes</taxon>
        <taxon>Pezizales</taxon>
        <taxon>Tuberaceae</taxon>
        <taxon>Tuber</taxon>
    </lineage>
</organism>
<feature type="region of interest" description="Disordered" evidence="3">
    <location>
        <begin position="585"/>
        <end position="610"/>
    </location>
</feature>
<dbReference type="EMBL" id="PYWC01000143">
    <property type="protein sequence ID" value="PWW71720.1"/>
    <property type="molecule type" value="Genomic_DNA"/>
</dbReference>
<dbReference type="Pfam" id="PF05224">
    <property type="entry name" value="NDT80_PhoG"/>
    <property type="match status" value="1"/>
</dbReference>
<feature type="region of interest" description="Disordered" evidence="3">
    <location>
        <begin position="319"/>
        <end position="377"/>
    </location>
</feature>
<accession>A0A317SDM3</accession>
<keyword evidence="1 2" id="KW-0238">DNA-binding</keyword>
<feature type="region of interest" description="Disordered" evidence="3">
    <location>
        <begin position="1"/>
        <end position="70"/>
    </location>
</feature>
<dbReference type="GO" id="GO:0045944">
    <property type="term" value="P:positive regulation of transcription by RNA polymerase II"/>
    <property type="evidence" value="ECO:0007669"/>
    <property type="project" value="TreeGrafter"/>
</dbReference>
<feature type="region of interest" description="Disordered" evidence="3">
    <location>
        <begin position="455"/>
        <end position="558"/>
    </location>
</feature>
<dbReference type="PANTHER" id="PTHR35144">
    <property type="entry name" value="MEIOSIS-SPECIFIC TRANSCRIPTION FACTOR NDT80"/>
    <property type="match status" value="1"/>
</dbReference>
<dbReference type="InterPro" id="IPR037141">
    <property type="entry name" value="NDT80_DNA-bd_dom_sf"/>
</dbReference>
<evidence type="ECO:0000256" key="2">
    <source>
        <dbReference type="PROSITE-ProRule" id="PRU00850"/>
    </source>
</evidence>
<evidence type="ECO:0000313" key="6">
    <source>
        <dbReference type="Proteomes" id="UP000246991"/>
    </source>
</evidence>
<feature type="compositionally biased region" description="Low complexity" evidence="3">
    <location>
        <begin position="510"/>
        <end position="519"/>
    </location>
</feature>
<feature type="domain" description="NDT80" evidence="4">
    <location>
        <begin position="160"/>
        <end position="465"/>
    </location>
</feature>
<feature type="region of interest" description="Disordered" evidence="3">
    <location>
        <begin position="84"/>
        <end position="218"/>
    </location>
</feature>
<dbReference type="InterPro" id="IPR052605">
    <property type="entry name" value="Fungal_trans_regulator"/>
</dbReference>
<feature type="compositionally biased region" description="Polar residues" evidence="3">
    <location>
        <begin position="419"/>
        <end position="435"/>
    </location>
</feature>
<evidence type="ECO:0000259" key="4">
    <source>
        <dbReference type="PROSITE" id="PS51517"/>
    </source>
</evidence>